<feature type="domain" description="Lactate/malate dehydrogenase C-terminal" evidence="11">
    <location>
        <begin position="144"/>
        <end position="297"/>
    </location>
</feature>
<comment type="catalytic activity">
    <reaction evidence="6 9">
        <text>(S)-lactate + NAD(+) = pyruvate + NADH + H(+)</text>
        <dbReference type="Rhea" id="RHEA:23444"/>
        <dbReference type="ChEBI" id="CHEBI:15361"/>
        <dbReference type="ChEBI" id="CHEBI:15378"/>
        <dbReference type="ChEBI" id="CHEBI:16651"/>
        <dbReference type="ChEBI" id="CHEBI:57540"/>
        <dbReference type="ChEBI" id="CHEBI:57945"/>
        <dbReference type="EC" id="1.1.1.27"/>
    </reaction>
</comment>
<evidence type="ECO:0000256" key="2">
    <source>
        <dbReference type="ARBA" id="ARBA00006054"/>
    </source>
</evidence>
<dbReference type="AlphaFoldDB" id="A0A168RY48"/>
<dbReference type="Proteomes" id="UP000078561">
    <property type="component" value="Unassembled WGS sequence"/>
</dbReference>
<keyword evidence="5 8" id="KW-0520">NAD</keyword>
<feature type="binding site" evidence="8">
    <location>
        <begin position="10"/>
        <end position="15"/>
    </location>
    <ligand>
        <name>NAD(+)</name>
        <dbReference type="ChEBI" id="CHEBI:57540"/>
    </ligand>
</feature>
<dbReference type="GO" id="GO:0006089">
    <property type="term" value="P:lactate metabolic process"/>
    <property type="evidence" value="ECO:0007669"/>
    <property type="project" value="TreeGrafter"/>
</dbReference>
<dbReference type="UniPathway" id="UPA00554">
    <property type="reaction ID" value="UER00611"/>
</dbReference>
<evidence type="ECO:0000256" key="4">
    <source>
        <dbReference type="ARBA" id="ARBA00023002"/>
    </source>
</evidence>
<protein>
    <recommendedName>
        <fullName evidence="3 9">L-lactate dehydrogenase</fullName>
        <ecNumber evidence="3 9">1.1.1.27</ecNumber>
    </recommendedName>
</protein>
<evidence type="ECO:0000256" key="8">
    <source>
        <dbReference type="PIRSR" id="PIRSR000102-3"/>
    </source>
</evidence>
<comment type="similarity">
    <text evidence="2">Belongs to the LDH/MDH superfamily. LDH family.</text>
</comment>
<dbReference type="Pfam" id="PF02866">
    <property type="entry name" value="Ldh_1_C"/>
    <property type="match status" value="1"/>
</dbReference>
<organism evidence="12">
    <name type="scientific">Absidia glauca</name>
    <name type="common">Pin mould</name>
    <dbReference type="NCBI Taxonomy" id="4829"/>
    <lineage>
        <taxon>Eukaryota</taxon>
        <taxon>Fungi</taxon>
        <taxon>Fungi incertae sedis</taxon>
        <taxon>Mucoromycota</taxon>
        <taxon>Mucoromycotina</taxon>
        <taxon>Mucoromycetes</taxon>
        <taxon>Mucorales</taxon>
        <taxon>Cunninghamellaceae</taxon>
        <taxon>Absidia</taxon>
    </lineage>
</organism>
<dbReference type="OMA" id="THLDSMR"/>
<dbReference type="InParanoid" id="A0A168RY48"/>
<dbReference type="PRINTS" id="PR00086">
    <property type="entry name" value="LLDHDRGNASE"/>
</dbReference>
<evidence type="ECO:0000259" key="11">
    <source>
        <dbReference type="Pfam" id="PF02866"/>
    </source>
</evidence>
<feature type="binding site" evidence="8">
    <location>
        <begin position="117"/>
        <end position="119"/>
    </location>
    <ligand>
        <name>NAD(+)</name>
        <dbReference type="ChEBI" id="CHEBI:57540"/>
    </ligand>
</feature>
<sequence>MAPYKVAIVGAGAVGASIAYALMLKDVASEILINDVVPEIVKGQVLDLSDVACVSSTKVKAATSQEVGQADIIVITAGAKQKDGEPRTDLIGRNYKILESVIGGMKPIKPEAIMLLVSNPVDILTEIAQKLSGLPQKQVFGSGTYLDSTRLRAKIADVLHVNAGSVHAYVLGEHGDSQFIAWGAASVAGKPMLEFPEIQKLDKEQVQADIARKALDIIKLKGATYYGIGACAADLCESIILDKQVVRPLSVFVPRLGCCLSMPAKFGYRGIEEIYEIPLHPAEEEQLQTSAQAIKKLTQSVV</sequence>
<feature type="binding site" evidence="8">
    <location>
        <position position="35"/>
    </location>
    <ligand>
        <name>NAD(+)</name>
        <dbReference type="ChEBI" id="CHEBI:57540"/>
    </ligand>
</feature>
<dbReference type="Pfam" id="PF00056">
    <property type="entry name" value="Ldh_1_N"/>
    <property type="match status" value="1"/>
</dbReference>
<evidence type="ECO:0000256" key="7">
    <source>
        <dbReference type="PIRSR" id="PIRSR000102-1"/>
    </source>
</evidence>
<dbReference type="CDD" id="cd00300">
    <property type="entry name" value="LDH_like"/>
    <property type="match status" value="1"/>
</dbReference>
<dbReference type="EMBL" id="LT554760">
    <property type="protein sequence ID" value="SAM07548.1"/>
    <property type="molecule type" value="Genomic_DNA"/>
</dbReference>
<dbReference type="InterPro" id="IPR015955">
    <property type="entry name" value="Lactate_DH/Glyco_Ohase_4_C"/>
</dbReference>
<accession>A0A168RY48</accession>
<feature type="binding site" evidence="8">
    <location>
        <position position="94"/>
    </location>
    <ligand>
        <name>NAD(+)</name>
        <dbReference type="ChEBI" id="CHEBI:57540"/>
    </ligand>
</feature>
<evidence type="ECO:0000313" key="13">
    <source>
        <dbReference type="Proteomes" id="UP000078561"/>
    </source>
</evidence>
<evidence type="ECO:0000256" key="1">
    <source>
        <dbReference type="ARBA" id="ARBA00004843"/>
    </source>
</evidence>
<keyword evidence="4 9" id="KW-0560">Oxidoreductase</keyword>
<dbReference type="PIRSF" id="PIRSF000102">
    <property type="entry name" value="Lac_mal_DH"/>
    <property type="match status" value="1"/>
</dbReference>
<evidence type="ECO:0000256" key="9">
    <source>
        <dbReference type="RuleBase" id="RU000496"/>
    </source>
</evidence>
<dbReference type="InterPro" id="IPR001236">
    <property type="entry name" value="Lactate/malate_DH_N"/>
</dbReference>
<dbReference type="InterPro" id="IPR018177">
    <property type="entry name" value="L-lactate_DH_AS"/>
</dbReference>
<gene>
    <name evidence="12" type="primary">ABSGL_13191.1 scaffold 13659</name>
</gene>
<dbReference type="PANTHER" id="PTHR43128">
    <property type="entry name" value="L-2-HYDROXYCARBOXYLATE DEHYDROGENASE (NAD(P)(+))"/>
    <property type="match status" value="1"/>
</dbReference>
<dbReference type="Gene3D" id="3.40.50.720">
    <property type="entry name" value="NAD(P)-binding Rossmann-like Domain"/>
    <property type="match status" value="1"/>
</dbReference>
<keyword evidence="13" id="KW-1185">Reference proteome</keyword>
<dbReference type="PROSITE" id="PS00064">
    <property type="entry name" value="L_LDH"/>
    <property type="match status" value="1"/>
</dbReference>
<evidence type="ECO:0000256" key="6">
    <source>
        <dbReference type="ARBA" id="ARBA00049258"/>
    </source>
</evidence>
<dbReference type="FunCoup" id="A0A168RY48">
    <property type="interactions" value="136"/>
</dbReference>
<dbReference type="OrthoDB" id="6270329at2759"/>
<dbReference type="SUPFAM" id="SSF51735">
    <property type="entry name" value="NAD(P)-binding Rossmann-fold domains"/>
    <property type="match status" value="1"/>
</dbReference>
<dbReference type="GO" id="GO:0005737">
    <property type="term" value="C:cytoplasm"/>
    <property type="evidence" value="ECO:0007669"/>
    <property type="project" value="InterPro"/>
</dbReference>
<evidence type="ECO:0000256" key="5">
    <source>
        <dbReference type="ARBA" id="ARBA00023027"/>
    </source>
</evidence>
<dbReference type="InterPro" id="IPR001557">
    <property type="entry name" value="L-lactate/malate_DH"/>
</dbReference>
<feature type="domain" description="Lactate/malate dehydrogenase N-terminal" evidence="10">
    <location>
        <begin position="5"/>
        <end position="141"/>
    </location>
</feature>
<feature type="active site" description="Proton acceptor" evidence="7">
    <location>
        <position position="174"/>
    </location>
</feature>
<reference evidence="12" key="1">
    <citation type="submission" date="2016-04" db="EMBL/GenBank/DDBJ databases">
        <authorList>
            <person name="Evans L.H."/>
            <person name="Alamgir A."/>
            <person name="Owens N."/>
            <person name="Weber N.D."/>
            <person name="Virtaneva K."/>
            <person name="Barbian K."/>
            <person name="Babar A."/>
            <person name="Rosenke K."/>
        </authorList>
    </citation>
    <scope>NUCLEOTIDE SEQUENCE [LARGE SCALE GENOMIC DNA]</scope>
    <source>
        <strain evidence="12">CBS 101.48</strain>
    </source>
</reference>
<dbReference type="STRING" id="4829.A0A168RY48"/>
<name>A0A168RY48_ABSGL</name>
<dbReference type="Gene3D" id="3.90.110.10">
    <property type="entry name" value="Lactate dehydrogenase/glycoside hydrolase, family 4, C-terminal"/>
    <property type="match status" value="1"/>
</dbReference>
<dbReference type="GO" id="GO:0004459">
    <property type="term" value="F:L-lactate dehydrogenase (NAD+) activity"/>
    <property type="evidence" value="ECO:0007669"/>
    <property type="project" value="UniProtKB-EC"/>
</dbReference>
<proteinExistence type="inferred from homology"/>
<evidence type="ECO:0000259" key="10">
    <source>
        <dbReference type="Pfam" id="PF00056"/>
    </source>
</evidence>
<dbReference type="NCBIfam" id="TIGR01771">
    <property type="entry name" value="L-LDH-NAD"/>
    <property type="match status" value="1"/>
</dbReference>
<dbReference type="InterPro" id="IPR036291">
    <property type="entry name" value="NAD(P)-bd_dom_sf"/>
</dbReference>
<evidence type="ECO:0000313" key="12">
    <source>
        <dbReference type="EMBL" id="SAM07548.1"/>
    </source>
</evidence>
<evidence type="ECO:0000256" key="3">
    <source>
        <dbReference type="ARBA" id="ARBA00012967"/>
    </source>
</evidence>
<dbReference type="PANTHER" id="PTHR43128:SF16">
    <property type="entry name" value="L-LACTATE DEHYDROGENASE"/>
    <property type="match status" value="1"/>
</dbReference>
<dbReference type="InterPro" id="IPR011304">
    <property type="entry name" value="L-lactate_DH"/>
</dbReference>
<dbReference type="InterPro" id="IPR022383">
    <property type="entry name" value="Lactate/malate_DH_C"/>
</dbReference>
<dbReference type="EC" id="1.1.1.27" evidence="3 9"/>
<comment type="pathway">
    <text evidence="1 9">Fermentation; pyruvate fermentation to lactate; (S)-lactate from pyruvate: step 1/1.</text>
</comment>
<dbReference type="SUPFAM" id="SSF56327">
    <property type="entry name" value="LDH C-terminal domain-like"/>
    <property type="match status" value="1"/>
</dbReference>